<feature type="region of interest" description="Disordered" evidence="1">
    <location>
        <begin position="1868"/>
        <end position="1898"/>
    </location>
</feature>
<dbReference type="Proteomes" id="UP000650467">
    <property type="component" value="Unassembled WGS sequence"/>
</dbReference>
<keyword evidence="3" id="KW-1185">Reference proteome</keyword>
<dbReference type="EMBL" id="JAEHOC010000060">
    <property type="protein sequence ID" value="KAG2424962.1"/>
    <property type="molecule type" value="Genomic_DNA"/>
</dbReference>
<comment type="caution">
    <text evidence="2">The sequence shown here is derived from an EMBL/GenBank/DDBJ whole genome shotgun (WGS) entry which is preliminary data.</text>
</comment>
<reference evidence="2" key="1">
    <citation type="journal article" date="2020" name="bioRxiv">
        <title>Comparative genomics of Chlamydomonas.</title>
        <authorList>
            <person name="Craig R.J."/>
            <person name="Hasan A.R."/>
            <person name="Ness R.W."/>
            <person name="Keightley P.D."/>
        </authorList>
    </citation>
    <scope>NUCLEOTIDE SEQUENCE</scope>
    <source>
        <strain evidence="2">SAG 7.73</strain>
    </source>
</reference>
<name>A0A835VQ07_CHLIN</name>
<feature type="region of interest" description="Disordered" evidence="1">
    <location>
        <begin position="1287"/>
        <end position="1306"/>
    </location>
</feature>
<sequence>MTATDCASATGLVIKALIETDYRDFLHSAAEATPINGELSNGCCGPDSIMIVLWHVLPEEEASKVACAIFGADFGSLAAYQLAKSSTANCDYEFLSRLRAHLVAEEQRATGEQHTAGLTVYTAIHALEAYLQAIDRGEKPQWPDESVTQATLWAACRVLGRRLIVPVEANNSLTMWDGTDLDGNEPAVVAEGVLNGLFESGDNSSFLLSDSICSIRGNHLFFVQNVNNVHFRPMVVPLATATHLVASAADLSMLRHSAKFKLGAESSTWSAAVVQLDVIMPLHEDSPGWLHKLCRDLQSASSSSAGPLADGVRGWWESVRPQKGDSSNPCVAPLLDFIFNWLVAGRNHEPASLLQALQDAKSLLQSRCIGSHQLLEDAFDKLLTDKHVYEDAAADKDIWELLNEISADNKTPQPTQPASKRRALNPSSKQQLEYLIKDSLLTSLGVVLAEVLVNHTKFKKHADDSTLDIFDPTCVSEDLHAQERGRLLAAGVLTPQKKPGAFSVRDSVYKCFSKFLCGEAVEDLRVDMTPKASKPAKAPRSSAPNEEPADAAATDEATSAQEAAAPMETEEAAQDLPAKIPAKEVAAAPKKTRPPAHDAWAAPIRSMPAFQEAAKQFAQDNRALLELNAVGQAAPGATALRFNKHKKIAWVETSQAFFTRHAVESLLRDTVTAGEQASKGRGRAKANKTAAAADKILAELLQMDEGSAAERCKEVAAKLFRMLHGAAQTLLRSSRVSSVVGRADLRRLQRAHMGKPEQLKLMQERRLAQAESDKQMPAVKARADVLGRDTTMLATLEHSTAAVEDIRSNLLELALIASQGTAAAERSGLPTAGEARHAKLPPALAKLVQTTARTACLCLGSNPCVNRLADGVVTTILSETQQPYSADAYWAALSPHLPDAVDKEQARAALLAALNERAPSKVACPPAISASQRSLAAHPVVAAAAQTRQWRQACLQQHAGLQPFIKALIAADIFANTVALVEDAPTARGDTPIRGDTALVQTLRPLCEAVRAAVEDRQRAASGLAAEGTSSALLQLAAHYQAASAHISGLLDDAATEGQRRKASGGGGASVWSQAQRFASTFHEANAALERALEQMQPLYTSLPRLTAALLDRDEKKLDVRCAALQYDWARLLFVVQSRSMSKSVARQFAEEFACAHTDEARRGTVRAAVAEVGGALSAAAARTATTAAVSQLLLDVAAAARPATTLAGLGLAQVGLAVGGALACAELMAGPQARGSLITEVEGRLQEMRNSLASAGRFKTNESEEDVSPPIVNDPRLLALIRQRTVGRGQPAEDEDNGRSCGLPPALSSTVALEGPVAPGEACPARAMQHLASLHHQLSCHMEAIHSACAPPADIPATATKQPAGSDAGAHDFVAKLLQTLPVMQQHYELLCGPVSGLLGIEEHLALLEVAKANSYSCDCVSLEPHAESGALDAVMREAGHASLSGHQLHVARHLAVAGAPAQTGREEDALEAVGPWAKLCAMAAEMALRFTVVGTPLPSLNRDLLQLHPGTTPYQRIDAALEGPAMDQFVALCAATACLARSHECAPQQLTRNLMTCVLNSGDPAMVAHRVLRQPALLRTLTHNSKDLGDALDCTGPNWCGVAMPPQMGKSGVGEAIMTTHQHMRNPHTRRWGMWIAFNSEAMNNLETDPRDGKLRVLAPLRVVKDAKSLSDMYRVQIPGYLEALDAYLTNPARHPLPEPPCFVVYGDATSLTSEKNPRLSELMGAYKRAQIGVDPGPDFQEVRGDTPLRLRDQVLRMSMLLDEVDNICDAASSAPFIQSFLDRVAEDDGAFEQGATPLMERLLEHLQATMMPSSAATRKRGRSSGSTTTTDAEISAKARPKLLLALQVMLLQAQPEMVVDWARRGGAPEEDSDAPPDSDTPPDTEAPVPPSDCGGPYITFMSATLEATVEVMRHVCAMMPPLQRVTLDTTKARLKGFVLPDDLRPERFATWAPLGTKPGYLTDRGGFQRADVARPDSATPLQDDSARVLHTLLRLLRDDVWGALAQSTPPDDTPSAPAKKEADILSTLVGEEQFNAANGGVEMLVAIQHKNVMDDPLTNFCSTAGPLCMVLATMLDKRKNQLNLVLLSGLVHEQRKGSRRTSLLSCLSHALRFMHLVQQAARRVLSAPSAPHAAHYTTDGQSKAMTSAPRAAHLLYVAFKELFENGVLTRDHLARLMRPVACFNRAATPSATSGTTDYSGVADGARRLTNDIRRRWIRLSPVDGLPLILSASDVVAGAPVPASALFNDTVTYPDLSRRLMAAAHMDLGEDCAFFLGLSYAYYRGLSVPPRIDGKVVRTPVRMYVACSNDRKGSYLGQGMGRGEGRHLMEHWEQRAYTAESADQPPDLSQAHQVFVYTTVSAWTYHYTNMPVVQDMMRQMAEERHVATCVSQAARTLDIRVMTEGNKKTQRDLLGQLPVAEQSRVCPGADARTQQARQAQRDAQRRICSGADARTQPAGQVHEELKRLIAEANAAVMRDGTAAKLMDAARQHARASGDDRTAIAQQAVQLIADMKAAARELAGQIKDLEGLDELGPLTCQLRHVLALWDDADANQRWFIEDHRRGTHLVLVAGCLAWAANDEEAFNWEPSSMMELAGPIGHLAACLNIIMNGNALKNARDAGWYTGANSNIFVPHACIGALEALQHQWPKKA</sequence>
<feature type="compositionally biased region" description="Acidic residues" evidence="1">
    <location>
        <begin position="1871"/>
        <end position="1885"/>
    </location>
</feature>
<feature type="region of interest" description="Disordered" evidence="1">
    <location>
        <begin position="531"/>
        <end position="579"/>
    </location>
</feature>
<evidence type="ECO:0000256" key="1">
    <source>
        <dbReference type="SAM" id="MobiDB-lite"/>
    </source>
</evidence>
<protein>
    <submittedName>
        <fullName evidence="2">Uncharacterized protein</fullName>
    </submittedName>
</protein>
<gene>
    <name evidence="2" type="ORF">HXX76_014120</name>
</gene>
<feature type="region of interest" description="Disordered" evidence="1">
    <location>
        <begin position="407"/>
        <end position="426"/>
    </location>
</feature>
<accession>A0A835VQ07</accession>
<evidence type="ECO:0000313" key="3">
    <source>
        <dbReference type="Proteomes" id="UP000650467"/>
    </source>
</evidence>
<feature type="compositionally biased region" description="Polar residues" evidence="1">
    <location>
        <begin position="407"/>
        <end position="418"/>
    </location>
</feature>
<evidence type="ECO:0000313" key="2">
    <source>
        <dbReference type="EMBL" id="KAG2424962.1"/>
    </source>
</evidence>
<feature type="compositionally biased region" description="Low complexity" evidence="1">
    <location>
        <begin position="531"/>
        <end position="567"/>
    </location>
</feature>
<organism evidence="2 3">
    <name type="scientific">Chlamydomonas incerta</name>
    <dbReference type="NCBI Taxonomy" id="51695"/>
    <lineage>
        <taxon>Eukaryota</taxon>
        <taxon>Viridiplantae</taxon>
        <taxon>Chlorophyta</taxon>
        <taxon>core chlorophytes</taxon>
        <taxon>Chlorophyceae</taxon>
        <taxon>CS clade</taxon>
        <taxon>Chlamydomonadales</taxon>
        <taxon>Chlamydomonadaceae</taxon>
        <taxon>Chlamydomonas</taxon>
    </lineage>
</organism>
<feature type="region of interest" description="Disordered" evidence="1">
    <location>
        <begin position="1814"/>
        <end position="1836"/>
    </location>
</feature>
<proteinExistence type="predicted"/>